<dbReference type="Proteomes" id="UP001374535">
    <property type="component" value="Chromosome 7"/>
</dbReference>
<dbReference type="AlphaFoldDB" id="A0AAQ3N4U9"/>
<organism evidence="1 2">
    <name type="scientific">Vigna mungo</name>
    <name type="common">Black gram</name>
    <name type="synonym">Phaseolus mungo</name>
    <dbReference type="NCBI Taxonomy" id="3915"/>
    <lineage>
        <taxon>Eukaryota</taxon>
        <taxon>Viridiplantae</taxon>
        <taxon>Streptophyta</taxon>
        <taxon>Embryophyta</taxon>
        <taxon>Tracheophyta</taxon>
        <taxon>Spermatophyta</taxon>
        <taxon>Magnoliopsida</taxon>
        <taxon>eudicotyledons</taxon>
        <taxon>Gunneridae</taxon>
        <taxon>Pentapetalae</taxon>
        <taxon>rosids</taxon>
        <taxon>fabids</taxon>
        <taxon>Fabales</taxon>
        <taxon>Fabaceae</taxon>
        <taxon>Papilionoideae</taxon>
        <taxon>50 kb inversion clade</taxon>
        <taxon>NPAAA clade</taxon>
        <taxon>indigoferoid/millettioid clade</taxon>
        <taxon>Phaseoleae</taxon>
        <taxon>Vigna</taxon>
    </lineage>
</organism>
<name>A0AAQ3N4U9_VIGMU</name>
<accession>A0AAQ3N4U9</accession>
<evidence type="ECO:0000313" key="1">
    <source>
        <dbReference type="EMBL" id="WVZ02497.1"/>
    </source>
</evidence>
<evidence type="ECO:0000313" key="2">
    <source>
        <dbReference type="Proteomes" id="UP001374535"/>
    </source>
</evidence>
<keyword evidence="2" id="KW-1185">Reference proteome</keyword>
<sequence>MGGRNIVLVDAVSCRITFLSDIPTIKFGENVTHPENGEESSPSIPVAHRQEHIQDLYKMWHDLVCGLVSGGMIRTSKRVKVILEDGVNSTLWTTFRAIMKQGLKSSLDIQTKWKVCAMCHASIGEDLLFKRSGEDLLLVVATWHSRNG</sequence>
<protein>
    <submittedName>
        <fullName evidence="1">Uncharacterized protein</fullName>
    </submittedName>
</protein>
<gene>
    <name evidence="1" type="ORF">V8G54_023303</name>
</gene>
<dbReference type="EMBL" id="CP144694">
    <property type="protein sequence ID" value="WVZ02497.1"/>
    <property type="molecule type" value="Genomic_DNA"/>
</dbReference>
<proteinExistence type="predicted"/>
<reference evidence="1 2" key="1">
    <citation type="journal article" date="2023" name="Life. Sci Alliance">
        <title>Evolutionary insights into 3D genome organization and epigenetic landscape of Vigna mungo.</title>
        <authorList>
            <person name="Junaid A."/>
            <person name="Singh B."/>
            <person name="Bhatia S."/>
        </authorList>
    </citation>
    <scope>NUCLEOTIDE SEQUENCE [LARGE SCALE GENOMIC DNA]</scope>
    <source>
        <strain evidence="1">Urdbean</strain>
    </source>
</reference>